<reference evidence="1 2" key="1">
    <citation type="submission" date="2018-03" db="EMBL/GenBank/DDBJ databases">
        <title>Genomic Encyclopedia of Archaeal and Bacterial Type Strains, Phase II (KMG-II): from individual species to whole genera.</title>
        <authorList>
            <person name="Goeker M."/>
        </authorList>
    </citation>
    <scope>NUCLEOTIDE SEQUENCE [LARGE SCALE GENOMIC DNA]</scope>
    <source>
        <strain evidence="1 2">DSM 25027</strain>
    </source>
</reference>
<dbReference type="EMBL" id="PVYX01000001">
    <property type="protein sequence ID" value="PRX57425.1"/>
    <property type="molecule type" value="Genomic_DNA"/>
</dbReference>
<evidence type="ECO:0000313" key="2">
    <source>
        <dbReference type="Proteomes" id="UP000237640"/>
    </source>
</evidence>
<dbReference type="AlphaFoldDB" id="A0A2T0MIP7"/>
<keyword evidence="2" id="KW-1185">Reference proteome</keyword>
<dbReference type="Proteomes" id="UP000237640">
    <property type="component" value="Unassembled WGS sequence"/>
</dbReference>
<gene>
    <name evidence="1" type="ORF">CLV81_1429</name>
</gene>
<proteinExistence type="predicted"/>
<sequence length="150" mass="16719">MLVGYSLLILVSCGITEIDPPEIQSVVKFLNNSDSDINVVLTNWPLSGNGNTVSLNISAKQEMGNNAFVFENDQVDEYFSIIEDSENMKIELIVSNQLVREWAPPVGSFGKEINNPFNKDSWRFESLSPPFNNDIVGKIVFTITDEDIGD</sequence>
<organism evidence="1 2">
    <name type="scientific">Flagellimonas meridianipacifica</name>
    <dbReference type="NCBI Taxonomy" id="1080225"/>
    <lineage>
        <taxon>Bacteria</taxon>
        <taxon>Pseudomonadati</taxon>
        <taxon>Bacteroidota</taxon>
        <taxon>Flavobacteriia</taxon>
        <taxon>Flavobacteriales</taxon>
        <taxon>Flavobacteriaceae</taxon>
        <taxon>Flagellimonas</taxon>
    </lineage>
</organism>
<comment type="caution">
    <text evidence="1">The sequence shown here is derived from an EMBL/GenBank/DDBJ whole genome shotgun (WGS) entry which is preliminary data.</text>
</comment>
<accession>A0A2T0MIP7</accession>
<name>A0A2T0MIP7_9FLAO</name>
<evidence type="ECO:0000313" key="1">
    <source>
        <dbReference type="EMBL" id="PRX57425.1"/>
    </source>
</evidence>
<protein>
    <submittedName>
        <fullName evidence="1">Uncharacterized protein</fullName>
    </submittedName>
</protein>